<evidence type="ECO:0000313" key="2">
    <source>
        <dbReference type="EMBL" id="OGY79823.1"/>
    </source>
</evidence>
<sequence>MNLIETLQNLEPLFIKAGALACKMQKGVKQYNKFNTGNPISDIVTEADLAVQELLLQAMSKTGLVDCFLMAEEKTPLTNRFNKQGKYYLAIDPIDDTAIYAKNGKFFSQIISLHDGKNFLYMFCQFPALNWIHKVVNNNYSVSGQTPYFSLPSQAKNTLVYWSGDPEKNIPKELFTKLRDKGLNFSQIKSLSQDVGSIAMLASNRVAGVYQEDMNVYDGLTEYNIGLAKGLEVHAKGAGGRVDLLNIQQRATGLYYPGYCLELIG</sequence>
<keyword evidence="1" id="KW-0479">Metal-binding</keyword>
<dbReference type="Proteomes" id="UP000177165">
    <property type="component" value="Unassembled WGS sequence"/>
</dbReference>
<dbReference type="GO" id="GO:0046872">
    <property type="term" value="F:metal ion binding"/>
    <property type="evidence" value="ECO:0007669"/>
    <property type="project" value="UniProtKB-KW"/>
</dbReference>
<name>A0A1G2ASH2_9BACT</name>
<protein>
    <recommendedName>
        <fullName evidence="4">Inositol monophosphatase</fullName>
    </recommendedName>
</protein>
<dbReference type="EMBL" id="MHKB01000005">
    <property type="protein sequence ID" value="OGY79823.1"/>
    <property type="molecule type" value="Genomic_DNA"/>
</dbReference>
<dbReference type="InterPro" id="IPR000760">
    <property type="entry name" value="Inositol_monophosphatase-like"/>
</dbReference>
<organism evidence="2 3">
    <name type="scientific">Candidatus Kerfeldbacteria bacterium RIFCSPHIGHO2_02_FULL_42_14</name>
    <dbReference type="NCBI Taxonomy" id="1798540"/>
    <lineage>
        <taxon>Bacteria</taxon>
        <taxon>Candidatus Kerfeldiibacteriota</taxon>
    </lineage>
</organism>
<dbReference type="Gene3D" id="3.30.540.10">
    <property type="entry name" value="Fructose-1,6-Bisphosphatase, subunit A, domain 1"/>
    <property type="match status" value="1"/>
</dbReference>
<feature type="binding site" evidence="1">
    <location>
        <position position="94"/>
    </location>
    <ligand>
        <name>Mg(2+)</name>
        <dbReference type="ChEBI" id="CHEBI:18420"/>
        <label>1</label>
        <note>catalytic</note>
    </ligand>
</feature>
<feature type="binding site" evidence="1">
    <location>
        <position position="92"/>
    </location>
    <ligand>
        <name>Mg(2+)</name>
        <dbReference type="ChEBI" id="CHEBI:18420"/>
        <label>1</label>
        <note>catalytic</note>
    </ligand>
</feature>
<evidence type="ECO:0008006" key="4">
    <source>
        <dbReference type="Google" id="ProtNLM"/>
    </source>
</evidence>
<reference evidence="2 3" key="1">
    <citation type="journal article" date="2016" name="Nat. Commun.">
        <title>Thousands of microbial genomes shed light on interconnected biogeochemical processes in an aquifer system.</title>
        <authorList>
            <person name="Anantharaman K."/>
            <person name="Brown C.T."/>
            <person name="Hug L.A."/>
            <person name="Sharon I."/>
            <person name="Castelle C.J."/>
            <person name="Probst A.J."/>
            <person name="Thomas B.C."/>
            <person name="Singh A."/>
            <person name="Wilkins M.J."/>
            <person name="Karaoz U."/>
            <person name="Brodie E.L."/>
            <person name="Williams K.H."/>
            <person name="Hubbard S.S."/>
            <person name="Banfield J.F."/>
        </authorList>
    </citation>
    <scope>NUCLEOTIDE SEQUENCE [LARGE SCALE GENOMIC DNA]</scope>
</reference>
<feature type="binding site" evidence="1">
    <location>
        <position position="95"/>
    </location>
    <ligand>
        <name>Mg(2+)</name>
        <dbReference type="ChEBI" id="CHEBI:18420"/>
        <label>1</label>
        <note>catalytic</note>
    </ligand>
</feature>
<dbReference type="Pfam" id="PF00459">
    <property type="entry name" value="Inositol_P"/>
    <property type="match status" value="1"/>
</dbReference>
<dbReference type="AlphaFoldDB" id="A0A1G2ASH2"/>
<dbReference type="STRING" id="1798540.A3B74_04170"/>
<dbReference type="SUPFAM" id="SSF56655">
    <property type="entry name" value="Carbohydrate phosphatase"/>
    <property type="match status" value="1"/>
</dbReference>
<evidence type="ECO:0000313" key="3">
    <source>
        <dbReference type="Proteomes" id="UP000177165"/>
    </source>
</evidence>
<comment type="caution">
    <text evidence="2">The sequence shown here is derived from an EMBL/GenBank/DDBJ whole genome shotgun (WGS) entry which is preliminary data.</text>
</comment>
<accession>A0A1G2ASH2</accession>
<comment type="cofactor">
    <cofactor evidence="1">
        <name>Mg(2+)</name>
        <dbReference type="ChEBI" id="CHEBI:18420"/>
    </cofactor>
</comment>
<evidence type="ECO:0000256" key="1">
    <source>
        <dbReference type="PIRSR" id="PIRSR600760-2"/>
    </source>
</evidence>
<proteinExistence type="predicted"/>
<feature type="binding site" evidence="1">
    <location>
        <position position="72"/>
    </location>
    <ligand>
        <name>Mg(2+)</name>
        <dbReference type="ChEBI" id="CHEBI:18420"/>
        <label>1</label>
        <note>catalytic</note>
    </ligand>
</feature>
<keyword evidence="1" id="KW-0460">Magnesium</keyword>
<gene>
    <name evidence="2" type="ORF">A3B74_04170</name>
</gene>